<keyword evidence="2 5" id="KW-0812">Transmembrane</keyword>
<keyword evidence="3 5" id="KW-1133">Transmembrane helix</keyword>
<dbReference type="InterPro" id="IPR036259">
    <property type="entry name" value="MFS_trans_sf"/>
</dbReference>
<proteinExistence type="predicted"/>
<feature type="transmembrane region" description="Helical" evidence="5">
    <location>
        <begin position="20"/>
        <end position="45"/>
    </location>
</feature>
<dbReference type="SUPFAM" id="SSF103473">
    <property type="entry name" value="MFS general substrate transporter"/>
    <property type="match status" value="1"/>
</dbReference>
<dbReference type="PANTHER" id="PTHR10924:SF4">
    <property type="entry name" value="GH15861P"/>
    <property type="match status" value="1"/>
</dbReference>
<dbReference type="Proteomes" id="UP001431783">
    <property type="component" value="Unassembled WGS sequence"/>
</dbReference>
<dbReference type="InterPro" id="IPR011701">
    <property type="entry name" value="MFS"/>
</dbReference>
<dbReference type="GO" id="GO:0016020">
    <property type="term" value="C:membrane"/>
    <property type="evidence" value="ECO:0007669"/>
    <property type="project" value="UniProtKB-SubCell"/>
</dbReference>
<dbReference type="GO" id="GO:0097037">
    <property type="term" value="P:heme export"/>
    <property type="evidence" value="ECO:0007669"/>
    <property type="project" value="TreeGrafter"/>
</dbReference>
<dbReference type="GO" id="GO:0020037">
    <property type="term" value="F:heme binding"/>
    <property type="evidence" value="ECO:0007669"/>
    <property type="project" value="TreeGrafter"/>
</dbReference>
<feature type="transmembrane region" description="Helical" evidence="5">
    <location>
        <begin position="57"/>
        <end position="78"/>
    </location>
</feature>
<keyword evidence="7" id="KW-1185">Reference proteome</keyword>
<dbReference type="EMBL" id="JARQZJ010000054">
    <property type="protein sequence ID" value="KAK9878703.1"/>
    <property type="molecule type" value="Genomic_DNA"/>
</dbReference>
<evidence type="ECO:0000313" key="7">
    <source>
        <dbReference type="Proteomes" id="UP001431783"/>
    </source>
</evidence>
<feature type="transmembrane region" description="Helical" evidence="5">
    <location>
        <begin position="248"/>
        <end position="277"/>
    </location>
</feature>
<feature type="transmembrane region" description="Helical" evidence="5">
    <location>
        <begin position="114"/>
        <end position="131"/>
    </location>
</feature>
<organism evidence="6 7">
    <name type="scientific">Henosepilachna vigintioctopunctata</name>
    <dbReference type="NCBI Taxonomy" id="420089"/>
    <lineage>
        <taxon>Eukaryota</taxon>
        <taxon>Metazoa</taxon>
        <taxon>Ecdysozoa</taxon>
        <taxon>Arthropoda</taxon>
        <taxon>Hexapoda</taxon>
        <taxon>Insecta</taxon>
        <taxon>Pterygota</taxon>
        <taxon>Neoptera</taxon>
        <taxon>Endopterygota</taxon>
        <taxon>Coleoptera</taxon>
        <taxon>Polyphaga</taxon>
        <taxon>Cucujiformia</taxon>
        <taxon>Coccinelloidea</taxon>
        <taxon>Coccinellidae</taxon>
        <taxon>Epilachninae</taxon>
        <taxon>Epilachnini</taxon>
        <taxon>Henosepilachna</taxon>
    </lineage>
</organism>
<dbReference type="AlphaFoldDB" id="A0AAW1UDK1"/>
<feature type="transmembrane region" description="Helical" evidence="5">
    <location>
        <begin position="376"/>
        <end position="400"/>
    </location>
</feature>
<feature type="transmembrane region" description="Helical" evidence="5">
    <location>
        <begin position="187"/>
        <end position="209"/>
    </location>
</feature>
<feature type="transmembrane region" description="Helical" evidence="5">
    <location>
        <begin position="315"/>
        <end position="334"/>
    </location>
</feature>
<feature type="transmembrane region" description="Helical" evidence="5">
    <location>
        <begin position="406"/>
        <end position="426"/>
    </location>
</feature>
<comment type="caution">
    <text evidence="6">The sequence shown here is derived from an EMBL/GenBank/DDBJ whole genome shotgun (WGS) entry which is preliminary data.</text>
</comment>
<name>A0AAW1UDK1_9CUCU</name>
<feature type="transmembrane region" description="Helical" evidence="5">
    <location>
        <begin position="151"/>
        <end position="175"/>
    </location>
</feature>
<feature type="transmembrane region" description="Helical" evidence="5">
    <location>
        <begin position="90"/>
        <end position="108"/>
    </location>
</feature>
<feature type="transmembrane region" description="Helical" evidence="5">
    <location>
        <begin position="340"/>
        <end position="364"/>
    </location>
</feature>
<sequence length="451" mass="50027">MEEFARDISGTNVTTKLERYRWVIVTIFAVFCAINFSQVVQFTIIANITSRYYNVGKAMVCSTVLVFGACFIILFIPVGHCIEKYNLRTIALVITGLTSVGNFVKLFAVSSDRFHLIIISQTFSAIAQVFLRNIPTKVASVWFGPDEVSTACAICVMACSIGTALGCLMPSFLVVDSIDLSDISNGFSTLFIVDSVSSIVIFLIVLFFFRSKPLYPPSHSQAIFRTNEEYNITNYWRYIKEIFNCKDYLLILFSCGIPYGVGNAIRVLINGIFLVYFPGNVSGAGFLAFLSVVAGGIFGTLFMGNILDKTHEFKAIALFTLSLNGLAWIMQAMAFHERSLLGVFTFFTINGFFNGSLLIIGCEYAMEITYPIPEPYAVSFLNVTIYLVTIIYIIVLQGVFEKLGSFTGQIIIALSYIIPTFGVLSISTDLKRRQANLMDTKPVNYGSISQD</sequence>
<dbReference type="PANTHER" id="PTHR10924">
    <property type="entry name" value="MAJOR FACILITATOR SUPERFAMILY PROTEIN-RELATED"/>
    <property type="match status" value="1"/>
</dbReference>
<evidence type="ECO:0000256" key="3">
    <source>
        <dbReference type="ARBA" id="ARBA00022989"/>
    </source>
</evidence>
<evidence type="ECO:0000256" key="2">
    <source>
        <dbReference type="ARBA" id="ARBA00022692"/>
    </source>
</evidence>
<keyword evidence="4 5" id="KW-0472">Membrane</keyword>
<evidence type="ECO:0000313" key="6">
    <source>
        <dbReference type="EMBL" id="KAK9878703.1"/>
    </source>
</evidence>
<reference evidence="6 7" key="1">
    <citation type="submission" date="2023-03" db="EMBL/GenBank/DDBJ databases">
        <title>Genome insight into feeding habits of ladybird beetles.</title>
        <authorList>
            <person name="Li H.-S."/>
            <person name="Huang Y.-H."/>
            <person name="Pang H."/>
        </authorList>
    </citation>
    <scope>NUCLEOTIDE SEQUENCE [LARGE SCALE GENOMIC DNA]</scope>
    <source>
        <strain evidence="6">SYSU_2023b</strain>
        <tissue evidence="6">Whole body</tissue>
    </source>
</reference>
<gene>
    <name evidence="6" type="ORF">WA026_023402</name>
</gene>
<evidence type="ECO:0000256" key="1">
    <source>
        <dbReference type="ARBA" id="ARBA00004141"/>
    </source>
</evidence>
<accession>A0AAW1UDK1</accession>
<dbReference type="GO" id="GO:0015232">
    <property type="term" value="F:heme transmembrane transporter activity"/>
    <property type="evidence" value="ECO:0007669"/>
    <property type="project" value="TreeGrafter"/>
</dbReference>
<protein>
    <submittedName>
        <fullName evidence="6">Uncharacterized protein</fullName>
    </submittedName>
</protein>
<dbReference type="Gene3D" id="1.20.1250.20">
    <property type="entry name" value="MFS general substrate transporter like domains"/>
    <property type="match status" value="1"/>
</dbReference>
<dbReference type="Pfam" id="PF07690">
    <property type="entry name" value="MFS_1"/>
    <property type="match status" value="1"/>
</dbReference>
<evidence type="ECO:0000256" key="5">
    <source>
        <dbReference type="SAM" id="Phobius"/>
    </source>
</evidence>
<feature type="transmembrane region" description="Helical" evidence="5">
    <location>
        <begin position="283"/>
        <end position="303"/>
    </location>
</feature>
<evidence type="ECO:0000256" key="4">
    <source>
        <dbReference type="ARBA" id="ARBA00023136"/>
    </source>
</evidence>
<dbReference type="InterPro" id="IPR049680">
    <property type="entry name" value="FLVCR1-2_SLC49-like"/>
</dbReference>
<comment type="subcellular location">
    <subcellularLocation>
        <location evidence="1">Membrane</location>
        <topology evidence="1">Multi-pass membrane protein</topology>
    </subcellularLocation>
</comment>